<feature type="transmembrane region" description="Helical" evidence="2">
    <location>
        <begin position="382"/>
        <end position="399"/>
    </location>
</feature>
<feature type="compositionally biased region" description="Acidic residues" evidence="1">
    <location>
        <begin position="346"/>
        <end position="364"/>
    </location>
</feature>
<accession>A0A0L0HRC7</accession>
<dbReference type="Proteomes" id="UP000053201">
    <property type="component" value="Unassembled WGS sequence"/>
</dbReference>
<dbReference type="VEuPathDB" id="FungiDB:SPPG_01073"/>
<feature type="region of interest" description="Disordered" evidence="1">
    <location>
        <begin position="346"/>
        <end position="375"/>
    </location>
</feature>
<keyword evidence="2" id="KW-1133">Transmembrane helix</keyword>
<dbReference type="RefSeq" id="XP_016611637.1">
    <property type="nucleotide sequence ID" value="XM_016749394.1"/>
</dbReference>
<keyword evidence="2" id="KW-0812">Transmembrane</keyword>
<reference evidence="3 4" key="1">
    <citation type="submission" date="2009-08" db="EMBL/GenBank/DDBJ databases">
        <title>The Genome Sequence of Spizellomyces punctatus strain DAOM BR117.</title>
        <authorList>
            <consortium name="The Broad Institute Genome Sequencing Platform"/>
            <person name="Russ C."/>
            <person name="Cuomo C."/>
            <person name="Shea T."/>
            <person name="Young S.K."/>
            <person name="Zeng Q."/>
            <person name="Koehrsen M."/>
            <person name="Haas B."/>
            <person name="Borodovsky M."/>
            <person name="Guigo R."/>
            <person name="Alvarado L."/>
            <person name="Berlin A."/>
            <person name="Bochicchio J."/>
            <person name="Borenstein D."/>
            <person name="Chapman S."/>
            <person name="Chen Z."/>
            <person name="Engels R."/>
            <person name="Freedman E."/>
            <person name="Gellesch M."/>
            <person name="Goldberg J."/>
            <person name="Griggs A."/>
            <person name="Gujja S."/>
            <person name="Heiman D."/>
            <person name="Hepburn T."/>
            <person name="Howarth C."/>
            <person name="Jen D."/>
            <person name="Larson L."/>
            <person name="Lewis B."/>
            <person name="Mehta T."/>
            <person name="Park D."/>
            <person name="Pearson M."/>
            <person name="Roberts A."/>
            <person name="Saif S."/>
            <person name="Shenoy N."/>
            <person name="Sisk P."/>
            <person name="Stolte C."/>
            <person name="Sykes S."/>
            <person name="Thomson T."/>
            <person name="Walk T."/>
            <person name="White J."/>
            <person name="Yandava C."/>
            <person name="Burger G."/>
            <person name="Gray M.W."/>
            <person name="Holland P.W.H."/>
            <person name="King N."/>
            <person name="Lang F.B.F."/>
            <person name="Roger A.J."/>
            <person name="Ruiz-Trillo I."/>
            <person name="Lander E."/>
            <person name="Nusbaum C."/>
        </authorList>
    </citation>
    <scope>NUCLEOTIDE SEQUENCE [LARGE SCALE GENOMIC DNA]</scope>
    <source>
        <strain evidence="3 4">DAOM BR117</strain>
    </source>
</reference>
<keyword evidence="4" id="KW-1185">Reference proteome</keyword>
<feature type="transmembrane region" description="Helical" evidence="2">
    <location>
        <begin position="6"/>
        <end position="31"/>
    </location>
</feature>
<name>A0A0L0HRC7_SPIPD</name>
<organism evidence="3 4">
    <name type="scientific">Spizellomyces punctatus (strain DAOM BR117)</name>
    <dbReference type="NCBI Taxonomy" id="645134"/>
    <lineage>
        <taxon>Eukaryota</taxon>
        <taxon>Fungi</taxon>
        <taxon>Fungi incertae sedis</taxon>
        <taxon>Chytridiomycota</taxon>
        <taxon>Chytridiomycota incertae sedis</taxon>
        <taxon>Chytridiomycetes</taxon>
        <taxon>Spizellomycetales</taxon>
        <taxon>Spizellomycetaceae</taxon>
        <taxon>Spizellomyces</taxon>
    </lineage>
</organism>
<proteinExistence type="predicted"/>
<evidence type="ECO:0000256" key="2">
    <source>
        <dbReference type="SAM" id="Phobius"/>
    </source>
</evidence>
<protein>
    <submittedName>
        <fullName evidence="3">Uncharacterized protein</fullName>
    </submittedName>
</protein>
<dbReference type="EMBL" id="KQ257451">
    <property type="protein sequence ID" value="KND03598.1"/>
    <property type="molecule type" value="Genomic_DNA"/>
</dbReference>
<evidence type="ECO:0000256" key="1">
    <source>
        <dbReference type="SAM" id="MobiDB-lite"/>
    </source>
</evidence>
<dbReference type="InParanoid" id="A0A0L0HRC7"/>
<evidence type="ECO:0000313" key="3">
    <source>
        <dbReference type="EMBL" id="KND03598.1"/>
    </source>
</evidence>
<gene>
    <name evidence="3" type="ORF">SPPG_01073</name>
</gene>
<keyword evidence="2" id="KW-0472">Membrane</keyword>
<sequence length="461" mass="50456">MFSIQFFSLLSFLFYASFSFVIISSVTSIAMKYKQGRLSVSDAPVNDVAPLKDDRNKVLVDEVTPLKDDNNQVVLDDAIFVENFVCDVAELANPKDSTVTSIAMKYKQDRPSVVCDAPMNDVAPLKDDCNKVLVDEVTPLKDDSNQVVLDDAIFVENFVCDVAELANPNDSTVTQEPLCVEQPINDTYAPLNDIVIEDADRVAFEDLLWDLAQVSIHYTADVEPLSVEQPTTAPVDGIDADGVSIGKLLMDPTLISGHDHSGNVEPQEPLYVEYTANAPVDGIVIGDADRVAFEKLLMDPTLISVHHITGEPNTNEQNLEELEFDPALIALAHTYLMESGQAPLSMEEDNCQGDMLDDGTDDQGDVAPSEKSSSQSRTGFKLLPLIMFAVLLIIAVFMMKRFLDGSVGHTYGNKFALPPAFEGAEKYQQKCGGFWGMPCDGYWQEMKPIAAHPQLAAGDDA</sequence>
<dbReference type="GeneID" id="27684762"/>
<evidence type="ECO:0000313" key="4">
    <source>
        <dbReference type="Proteomes" id="UP000053201"/>
    </source>
</evidence>
<dbReference type="AlphaFoldDB" id="A0A0L0HRC7"/>